<evidence type="ECO:0000313" key="1">
    <source>
        <dbReference type="EMBL" id="JAD92902.1"/>
    </source>
</evidence>
<accession>A0A0A9EA85</accession>
<reference evidence="1" key="1">
    <citation type="submission" date="2014-09" db="EMBL/GenBank/DDBJ databases">
        <authorList>
            <person name="Magalhaes I.L.F."/>
            <person name="Oliveira U."/>
            <person name="Santos F.R."/>
            <person name="Vidigal T.H.D.A."/>
            <person name="Brescovit A.D."/>
            <person name="Santos A.J."/>
        </authorList>
    </citation>
    <scope>NUCLEOTIDE SEQUENCE</scope>
    <source>
        <tissue evidence="1">Shoot tissue taken approximately 20 cm above the soil surface</tissue>
    </source>
</reference>
<dbReference type="EMBL" id="GBRH01204993">
    <property type="protein sequence ID" value="JAD92902.1"/>
    <property type="molecule type" value="Transcribed_RNA"/>
</dbReference>
<dbReference type="AlphaFoldDB" id="A0A0A9EA85"/>
<organism evidence="1">
    <name type="scientific">Arundo donax</name>
    <name type="common">Giant reed</name>
    <name type="synonym">Donax arundinaceus</name>
    <dbReference type="NCBI Taxonomy" id="35708"/>
    <lineage>
        <taxon>Eukaryota</taxon>
        <taxon>Viridiplantae</taxon>
        <taxon>Streptophyta</taxon>
        <taxon>Embryophyta</taxon>
        <taxon>Tracheophyta</taxon>
        <taxon>Spermatophyta</taxon>
        <taxon>Magnoliopsida</taxon>
        <taxon>Liliopsida</taxon>
        <taxon>Poales</taxon>
        <taxon>Poaceae</taxon>
        <taxon>PACMAD clade</taxon>
        <taxon>Arundinoideae</taxon>
        <taxon>Arundineae</taxon>
        <taxon>Arundo</taxon>
    </lineage>
</organism>
<reference evidence="1" key="2">
    <citation type="journal article" date="2015" name="Data Brief">
        <title>Shoot transcriptome of the giant reed, Arundo donax.</title>
        <authorList>
            <person name="Barrero R.A."/>
            <person name="Guerrero F.D."/>
            <person name="Moolhuijzen P."/>
            <person name="Goolsby J.A."/>
            <person name="Tidwell J."/>
            <person name="Bellgard S.E."/>
            <person name="Bellgard M.I."/>
        </authorList>
    </citation>
    <scope>NUCLEOTIDE SEQUENCE</scope>
    <source>
        <tissue evidence="1">Shoot tissue taken approximately 20 cm above the soil surface</tissue>
    </source>
</reference>
<name>A0A0A9EA85_ARUDO</name>
<sequence>MVWQWLVNDNCAITSSALPQWKSRMYQFANEITSVTLTSAKDEN</sequence>
<proteinExistence type="predicted"/>
<protein>
    <submittedName>
        <fullName evidence="1">Uncharacterized protein</fullName>
    </submittedName>
</protein>